<dbReference type="OrthoDB" id="5912235at2759"/>
<dbReference type="AlphaFoldDB" id="A0A0V1GRE7"/>
<reference evidence="1 2" key="1">
    <citation type="submission" date="2015-01" db="EMBL/GenBank/DDBJ databases">
        <title>Evolution of Trichinella species and genotypes.</title>
        <authorList>
            <person name="Korhonen P.K."/>
            <person name="Edoardo P."/>
            <person name="Giuseppe L.R."/>
            <person name="Gasser R.B."/>
        </authorList>
    </citation>
    <scope>NUCLEOTIDE SEQUENCE [LARGE SCALE GENOMIC DNA]</scope>
    <source>
        <strain evidence="1">ISS1029</strain>
    </source>
</reference>
<evidence type="ECO:0000313" key="2">
    <source>
        <dbReference type="Proteomes" id="UP000055024"/>
    </source>
</evidence>
<evidence type="ECO:0000313" key="1">
    <source>
        <dbReference type="EMBL" id="KRZ00650.1"/>
    </source>
</evidence>
<accession>A0A0V1GRE7</accession>
<gene>
    <name evidence="1" type="ORF">T11_4116</name>
</gene>
<dbReference type="Proteomes" id="UP000055024">
    <property type="component" value="Unassembled WGS sequence"/>
</dbReference>
<name>A0A0V1GRE7_9BILA</name>
<proteinExistence type="predicted"/>
<keyword evidence="2" id="KW-1185">Reference proteome</keyword>
<dbReference type="EMBL" id="JYDP01000427">
    <property type="protein sequence ID" value="KRZ00650.1"/>
    <property type="molecule type" value="Genomic_DNA"/>
</dbReference>
<comment type="caution">
    <text evidence="1">The sequence shown here is derived from an EMBL/GenBank/DDBJ whole genome shotgun (WGS) entry which is preliminary data.</text>
</comment>
<protein>
    <submittedName>
        <fullName evidence="1">Uncharacterized protein</fullName>
    </submittedName>
</protein>
<sequence>MQTCSKKCSRRSPTTNNCCTLDNEEEEEEGSYRKQTGKAYGGTRVLLALRGVVRFYACVTTWPRYRTVRRISWHLSGLIFSPTHCRRWSTLASRSRCSSSVRPYTIISSRHTKQPLNVNPLSAFSISRWKVAGALHRPNGMTLNWKRPIGVEKAVFSRSGSATSICQYPEARSSVLNHWDPASASNVSSMRGRG</sequence>
<organism evidence="1 2">
    <name type="scientific">Trichinella zimbabwensis</name>
    <dbReference type="NCBI Taxonomy" id="268475"/>
    <lineage>
        <taxon>Eukaryota</taxon>
        <taxon>Metazoa</taxon>
        <taxon>Ecdysozoa</taxon>
        <taxon>Nematoda</taxon>
        <taxon>Enoplea</taxon>
        <taxon>Dorylaimia</taxon>
        <taxon>Trichinellida</taxon>
        <taxon>Trichinellidae</taxon>
        <taxon>Trichinella</taxon>
    </lineage>
</organism>